<name>A0A7S3ASR9_9EUKA</name>
<sequence length="156" mass="16805">MSRRRTPWTLRGCSDGMSNGRGRGWGSLLAAGRGRAGGREVAHSSEVPSAWNTRARSVGRLSQINTTAKYNARPIVPPTIQTRANVRQHVSSSAPALLTAAEVGEAGVSGLRCLMRLIVQRSVRKARHHTSARSDVSSSALTSRPLRRAPCDLELL</sequence>
<organism evidence="1">
    <name type="scientific">Haptolina ericina</name>
    <dbReference type="NCBI Taxonomy" id="156174"/>
    <lineage>
        <taxon>Eukaryota</taxon>
        <taxon>Haptista</taxon>
        <taxon>Haptophyta</taxon>
        <taxon>Prymnesiophyceae</taxon>
        <taxon>Prymnesiales</taxon>
        <taxon>Prymnesiaceae</taxon>
        <taxon>Haptolina</taxon>
    </lineage>
</organism>
<accession>A0A7S3ASR9</accession>
<protein>
    <submittedName>
        <fullName evidence="1">Uncharacterized protein</fullName>
    </submittedName>
</protein>
<reference evidence="1" key="1">
    <citation type="submission" date="2021-01" db="EMBL/GenBank/DDBJ databases">
        <authorList>
            <person name="Corre E."/>
            <person name="Pelletier E."/>
            <person name="Niang G."/>
            <person name="Scheremetjew M."/>
            <person name="Finn R."/>
            <person name="Kale V."/>
            <person name="Holt S."/>
            <person name="Cochrane G."/>
            <person name="Meng A."/>
            <person name="Brown T."/>
            <person name="Cohen L."/>
        </authorList>
    </citation>
    <scope>NUCLEOTIDE SEQUENCE</scope>
    <source>
        <strain evidence="1">CCMP281</strain>
    </source>
</reference>
<dbReference type="EMBL" id="HBHX01023633">
    <property type="protein sequence ID" value="CAE0112477.1"/>
    <property type="molecule type" value="Transcribed_RNA"/>
</dbReference>
<proteinExistence type="predicted"/>
<gene>
    <name evidence="1" type="ORF">HERI1096_LOCUS13137</name>
</gene>
<evidence type="ECO:0000313" key="1">
    <source>
        <dbReference type="EMBL" id="CAE0112477.1"/>
    </source>
</evidence>
<dbReference type="AlphaFoldDB" id="A0A7S3ASR9"/>